<gene>
    <name evidence="6" type="ORF">HHK36_004892</name>
</gene>
<dbReference type="GO" id="GO:0016042">
    <property type="term" value="P:lipid catabolic process"/>
    <property type="evidence" value="ECO:0007669"/>
    <property type="project" value="UniProtKB-KW"/>
</dbReference>
<dbReference type="GO" id="GO:0004620">
    <property type="term" value="F:phospholipase activity"/>
    <property type="evidence" value="ECO:0007669"/>
    <property type="project" value="TreeGrafter"/>
</dbReference>
<evidence type="ECO:0000256" key="1">
    <source>
        <dbReference type="ARBA" id="ARBA00010701"/>
    </source>
</evidence>
<comment type="similarity">
    <text evidence="1">Belongs to the AB hydrolase superfamily. Lipase family.</text>
</comment>
<comment type="caution">
    <text evidence="6">The sequence shown here is derived from an EMBL/GenBank/DDBJ whole genome shotgun (WGS) entry which is preliminary data.</text>
</comment>
<evidence type="ECO:0000256" key="5">
    <source>
        <dbReference type="SAM" id="MobiDB-lite"/>
    </source>
</evidence>
<evidence type="ECO:0000256" key="3">
    <source>
        <dbReference type="ARBA" id="ARBA00022963"/>
    </source>
</evidence>
<evidence type="ECO:0000313" key="7">
    <source>
        <dbReference type="Proteomes" id="UP000655225"/>
    </source>
</evidence>
<accession>A0A835DLY6</accession>
<feature type="region of interest" description="Disordered" evidence="5">
    <location>
        <begin position="83"/>
        <end position="107"/>
    </location>
</feature>
<dbReference type="PANTHER" id="PTHR31403">
    <property type="entry name" value="PHOSPHOLIPASE A1-IBETA2, CHLOROPLASTIC"/>
    <property type="match status" value="1"/>
</dbReference>
<dbReference type="EMBL" id="JABCRI010000003">
    <property type="protein sequence ID" value="KAF8408823.1"/>
    <property type="molecule type" value="Genomic_DNA"/>
</dbReference>
<keyword evidence="4" id="KW-0443">Lipid metabolism</keyword>
<dbReference type="AlphaFoldDB" id="A0A835DLY6"/>
<organism evidence="6 7">
    <name type="scientific">Tetracentron sinense</name>
    <name type="common">Spur-leaf</name>
    <dbReference type="NCBI Taxonomy" id="13715"/>
    <lineage>
        <taxon>Eukaryota</taxon>
        <taxon>Viridiplantae</taxon>
        <taxon>Streptophyta</taxon>
        <taxon>Embryophyta</taxon>
        <taxon>Tracheophyta</taxon>
        <taxon>Spermatophyta</taxon>
        <taxon>Magnoliopsida</taxon>
        <taxon>Trochodendrales</taxon>
        <taxon>Trochodendraceae</taxon>
        <taxon>Tetracentron</taxon>
    </lineage>
</organism>
<evidence type="ECO:0000256" key="4">
    <source>
        <dbReference type="ARBA" id="ARBA00023098"/>
    </source>
</evidence>
<dbReference type="PANTHER" id="PTHR31403:SF11">
    <property type="entry name" value="OS12G0614500 PROTEIN"/>
    <property type="match status" value="1"/>
</dbReference>
<proteinExistence type="inferred from homology"/>
<evidence type="ECO:0000256" key="2">
    <source>
        <dbReference type="ARBA" id="ARBA00022801"/>
    </source>
</evidence>
<dbReference type="Gene3D" id="3.40.50.1820">
    <property type="entry name" value="alpha/beta hydrolase"/>
    <property type="match status" value="1"/>
</dbReference>
<dbReference type="OrthoDB" id="426718at2759"/>
<keyword evidence="2" id="KW-0378">Hydrolase</keyword>
<keyword evidence="3" id="KW-0442">Lipid degradation</keyword>
<keyword evidence="7" id="KW-1185">Reference proteome</keyword>
<reference evidence="6 7" key="1">
    <citation type="submission" date="2020-04" db="EMBL/GenBank/DDBJ databases">
        <title>Plant Genome Project.</title>
        <authorList>
            <person name="Zhang R.-G."/>
        </authorList>
    </citation>
    <scope>NUCLEOTIDE SEQUENCE [LARGE SCALE GENOMIC DNA]</scope>
    <source>
        <strain evidence="6">YNK0</strain>
        <tissue evidence="6">Leaf</tissue>
    </source>
</reference>
<evidence type="ECO:0000313" key="6">
    <source>
        <dbReference type="EMBL" id="KAF8408823.1"/>
    </source>
</evidence>
<dbReference type="Proteomes" id="UP000655225">
    <property type="component" value="Unassembled WGS sequence"/>
</dbReference>
<dbReference type="InterPro" id="IPR029058">
    <property type="entry name" value="AB_hydrolase_fold"/>
</dbReference>
<name>A0A835DLY6_TETSI</name>
<sequence length="202" mass="22530">MNAISSSTIPHHHLPVACRRPGTNQLSLIRARQEVVAQPQAQEKATSRAARLANSLSNLLHLHLETPLQKNLQYTDWNFLDQGNRTSPTTSPREDIQGKLEPIGDGDGDVKVEHGFLNIYTSKSESTRYNKSSASEQVMKEVRRLVSLYKQNGESITRHFLSLAEDDVNPLNCEDPEGLLSPPPLLGLLNFPDLALELEFPE</sequence>
<protein>
    <submittedName>
        <fullName evidence="6">Uncharacterized protein</fullName>
    </submittedName>
</protein>